<evidence type="ECO:0000313" key="1">
    <source>
        <dbReference type="EMBL" id="NVZ08756.1"/>
    </source>
</evidence>
<dbReference type="InterPro" id="IPR015797">
    <property type="entry name" value="NUDIX_hydrolase-like_dom_sf"/>
</dbReference>
<organism evidence="1 2">
    <name type="scientific">Allochromatium humboldtianum</name>
    <dbReference type="NCBI Taxonomy" id="504901"/>
    <lineage>
        <taxon>Bacteria</taxon>
        <taxon>Pseudomonadati</taxon>
        <taxon>Pseudomonadota</taxon>
        <taxon>Gammaproteobacteria</taxon>
        <taxon>Chromatiales</taxon>
        <taxon>Chromatiaceae</taxon>
        <taxon>Allochromatium</taxon>
    </lineage>
</organism>
<accession>A0A850R8R1</accession>
<sequence length="566" mass="64827">MSNFDCLISNIIDHLPRFSEEGGAFSCVEKKILHQEMTRNLHIANPEKFAQEFLNIIEYLFDTLSLLDRVELSKGFWKFVSYPAQLFALSLLHSLADPKQRLFPPDFWQVAGVSDDVKQKQKAVLKAVEDRRLDHRLDGSLPPPIRFIYVAWGIIKLNGKILFHRREAREHANEYGLVGGRSNLQDLKEVMGETTPIDCLLETLQSPDSKPMFDAMEHTLIREFEEETHLIKSEGHYTAVPWRDLKPYSQCMGAAPNYAFTQYFFRLYLIELTTKGYFALRQAVEKSSGYLIECSIPEVVSGKTMDGGKEFSIEAIYRDFLDDRLALEKALDDLPSSYKNNYRYNFANKKYYHAARDEGFIFSLNNDLLKGKSGQEKSILINLDIEDKKLLLALAGHARSWKLSQAEDGLLTCHDFGWIEFHDAEKREQLSQLAEKLRSANEPLIEVSDARYFRLSIAPELIFLDRAWFEYSISADTPQGKPKITIRRLPIDTPIGLLQGDQKTREIECSLAKDLQKVAAAELMAPEKDSLTRSIRSALQSTYQSLGLRLLLVTQEKLYTLSCRLA</sequence>
<dbReference type="SUPFAM" id="SSF55811">
    <property type="entry name" value="Nudix"/>
    <property type="match status" value="1"/>
</dbReference>
<gene>
    <name evidence="1" type="ORF">HW932_05730</name>
</gene>
<evidence type="ECO:0008006" key="3">
    <source>
        <dbReference type="Google" id="ProtNLM"/>
    </source>
</evidence>
<dbReference type="RefSeq" id="WP_176975528.1">
    <property type="nucleotide sequence ID" value="NZ_JABZEO010000003.1"/>
</dbReference>
<keyword evidence="2" id="KW-1185">Reference proteome</keyword>
<protein>
    <recommendedName>
        <fullName evidence="3">Nudix hydrolase domain-containing protein</fullName>
    </recommendedName>
</protein>
<dbReference type="EMBL" id="JABZEO010000003">
    <property type="protein sequence ID" value="NVZ08756.1"/>
    <property type="molecule type" value="Genomic_DNA"/>
</dbReference>
<dbReference type="Proteomes" id="UP000592294">
    <property type="component" value="Unassembled WGS sequence"/>
</dbReference>
<comment type="caution">
    <text evidence="1">The sequence shown here is derived from an EMBL/GenBank/DDBJ whole genome shotgun (WGS) entry which is preliminary data.</text>
</comment>
<name>A0A850R8R1_9GAMM</name>
<dbReference type="Gene3D" id="3.90.79.10">
    <property type="entry name" value="Nucleoside Triphosphate Pyrophosphohydrolase"/>
    <property type="match status" value="1"/>
</dbReference>
<dbReference type="AlphaFoldDB" id="A0A850R8R1"/>
<proteinExistence type="predicted"/>
<evidence type="ECO:0000313" key="2">
    <source>
        <dbReference type="Proteomes" id="UP000592294"/>
    </source>
</evidence>
<reference evidence="1 2" key="1">
    <citation type="submission" date="2020-06" db="EMBL/GenBank/DDBJ databases">
        <title>Whole-genome sequence of Allochromatium humboldtianum DSM 21881, type strain.</title>
        <authorList>
            <person name="Kyndt J.A."/>
            <person name="Meyer T.E."/>
        </authorList>
    </citation>
    <scope>NUCLEOTIDE SEQUENCE [LARGE SCALE GENOMIC DNA]</scope>
    <source>
        <strain evidence="1 2">DSM 21881</strain>
    </source>
</reference>